<evidence type="ECO:0000256" key="1">
    <source>
        <dbReference type="SAM" id="MobiDB-lite"/>
    </source>
</evidence>
<name>A0ABQ0LBL0_MYCCL</name>
<evidence type="ECO:0000313" key="3">
    <source>
        <dbReference type="Proteomes" id="UP000815677"/>
    </source>
</evidence>
<dbReference type="EMBL" id="DF844538">
    <property type="protein sequence ID" value="GAT48390.1"/>
    <property type="molecule type" value="Genomic_DNA"/>
</dbReference>
<sequence>MLKRRQIVCQWSSRKRLRLARGPGPLRGSALALFPVKSHPIFPRYSVQKIHGHFALHALESTNLEAHDGHCILELFELVSRFRAWYKPDPSAALRLLLEPAGDHSLLDTFPRPIPSNPKQSPVRPSTNPTAPVHYDDVGDHGRLRAPGHQSDAAVRVVVRAGGVVCAGRVGMGTAPAALILQARVVSRVSRRRLTSAEVVPTTSPPLRRGYDCKCTIPIWTTNHRTDTRLPDIHGPLRSNALSRDASHFPRTAV</sequence>
<organism evidence="2 3">
    <name type="scientific">Mycena chlorophos</name>
    <name type="common">Agaric fungus</name>
    <name type="synonym">Agaricus chlorophos</name>
    <dbReference type="NCBI Taxonomy" id="658473"/>
    <lineage>
        <taxon>Eukaryota</taxon>
        <taxon>Fungi</taxon>
        <taxon>Dikarya</taxon>
        <taxon>Basidiomycota</taxon>
        <taxon>Agaricomycotina</taxon>
        <taxon>Agaricomycetes</taxon>
        <taxon>Agaricomycetidae</taxon>
        <taxon>Agaricales</taxon>
        <taxon>Marasmiineae</taxon>
        <taxon>Mycenaceae</taxon>
        <taxon>Mycena</taxon>
    </lineage>
</organism>
<protein>
    <submittedName>
        <fullName evidence="2">Uncharacterized protein</fullName>
    </submittedName>
</protein>
<reference evidence="2" key="1">
    <citation type="submission" date="2014-09" db="EMBL/GenBank/DDBJ databases">
        <title>Genome sequence of the luminous mushroom Mycena chlorophos for searching fungal bioluminescence genes.</title>
        <authorList>
            <person name="Tanaka Y."/>
            <person name="Kasuga D."/>
            <person name="Oba Y."/>
            <person name="Hase S."/>
            <person name="Sato K."/>
            <person name="Oba Y."/>
            <person name="Sakakibara Y."/>
        </authorList>
    </citation>
    <scope>NUCLEOTIDE SEQUENCE</scope>
</reference>
<dbReference type="Proteomes" id="UP000815677">
    <property type="component" value="Unassembled WGS sequence"/>
</dbReference>
<gene>
    <name evidence="2" type="ORF">MCHLO_05803</name>
</gene>
<keyword evidence="3" id="KW-1185">Reference proteome</keyword>
<proteinExistence type="predicted"/>
<accession>A0ABQ0LBL0</accession>
<feature type="region of interest" description="Disordered" evidence="1">
    <location>
        <begin position="108"/>
        <end position="134"/>
    </location>
</feature>
<evidence type="ECO:0000313" key="2">
    <source>
        <dbReference type="EMBL" id="GAT48390.1"/>
    </source>
</evidence>
<feature type="compositionally biased region" description="Polar residues" evidence="1">
    <location>
        <begin position="117"/>
        <end position="130"/>
    </location>
</feature>